<feature type="compositionally biased region" description="Low complexity" evidence="2">
    <location>
        <begin position="413"/>
        <end position="445"/>
    </location>
</feature>
<dbReference type="Gene3D" id="3.30.50.10">
    <property type="entry name" value="Erythroid Transcription Factor GATA-1, subunit A"/>
    <property type="match status" value="1"/>
</dbReference>
<evidence type="ECO:0000313" key="5">
    <source>
        <dbReference type="Proteomes" id="UP000605846"/>
    </source>
</evidence>
<dbReference type="SMART" id="SM00401">
    <property type="entry name" value="ZnF_GATA"/>
    <property type="match status" value="1"/>
</dbReference>
<dbReference type="GO" id="GO:0008270">
    <property type="term" value="F:zinc ion binding"/>
    <property type="evidence" value="ECO:0007669"/>
    <property type="project" value="UniProtKB-KW"/>
</dbReference>
<evidence type="ECO:0000259" key="3">
    <source>
        <dbReference type="PROSITE" id="PS50114"/>
    </source>
</evidence>
<dbReference type="GO" id="GO:0043565">
    <property type="term" value="F:sequence-specific DNA binding"/>
    <property type="evidence" value="ECO:0007669"/>
    <property type="project" value="InterPro"/>
</dbReference>
<feature type="region of interest" description="Disordered" evidence="2">
    <location>
        <begin position="413"/>
        <end position="470"/>
    </location>
</feature>
<keyword evidence="1" id="KW-0479">Metal-binding</keyword>
<dbReference type="Proteomes" id="UP000605846">
    <property type="component" value="Unassembled WGS sequence"/>
</dbReference>
<keyword evidence="1" id="KW-0862">Zinc</keyword>
<organism evidence="4 5">
    <name type="scientific">Apophysomyces ossiformis</name>
    <dbReference type="NCBI Taxonomy" id="679940"/>
    <lineage>
        <taxon>Eukaryota</taxon>
        <taxon>Fungi</taxon>
        <taxon>Fungi incertae sedis</taxon>
        <taxon>Mucoromycota</taxon>
        <taxon>Mucoromycotina</taxon>
        <taxon>Mucoromycetes</taxon>
        <taxon>Mucorales</taxon>
        <taxon>Mucorineae</taxon>
        <taxon>Mucoraceae</taxon>
        <taxon>Apophysomyces</taxon>
    </lineage>
</organism>
<protein>
    <recommendedName>
        <fullName evidence="3">GATA-type domain-containing protein</fullName>
    </recommendedName>
</protein>
<comment type="caution">
    <text evidence="4">The sequence shown here is derived from an EMBL/GenBank/DDBJ whole genome shotgun (WGS) entry which is preliminary data.</text>
</comment>
<feature type="domain" description="GATA-type" evidence="3">
    <location>
        <begin position="298"/>
        <end position="352"/>
    </location>
</feature>
<gene>
    <name evidence="4" type="ORF">EC973_001133</name>
</gene>
<name>A0A8H7ES49_9FUNG</name>
<keyword evidence="5" id="KW-1185">Reference proteome</keyword>
<evidence type="ECO:0000256" key="1">
    <source>
        <dbReference type="PROSITE-ProRule" id="PRU00094"/>
    </source>
</evidence>
<dbReference type="InterPro" id="IPR000679">
    <property type="entry name" value="Znf_GATA"/>
</dbReference>
<keyword evidence="1" id="KW-0863">Zinc-finger</keyword>
<dbReference type="EMBL" id="JABAYA010000122">
    <property type="protein sequence ID" value="KAF7724345.1"/>
    <property type="molecule type" value="Genomic_DNA"/>
</dbReference>
<dbReference type="GO" id="GO:0006355">
    <property type="term" value="P:regulation of DNA-templated transcription"/>
    <property type="evidence" value="ECO:0007669"/>
    <property type="project" value="InterPro"/>
</dbReference>
<reference evidence="4" key="1">
    <citation type="submission" date="2020-01" db="EMBL/GenBank/DDBJ databases">
        <title>Genome Sequencing of Three Apophysomyces-Like Fungal Strains Confirms a Novel Fungal Genus in the Mucoromycota with divergent Burkholderia-like Endosymbiotic Bacteria.</title>
        <authorList>
            <person name="Stajich J.E."/>
            <person name="Macias A.M."/>
            <person name="Carter-House D."/>
            <person name="Lovett B."/>
            <person name="Kasson L.R."/>
            <person name="Berry K."/>
            <person name="Grigoriev I."/>
            <person name="Chang Y."/>
            <person name="Spatafora J."/>
            <person name="Kasson M.T."/>
        </authorList>
    </citation>
    <scope>NUCLEOTIDE SEQUENCE</scope>
    <source>
        <strain evidence="4">NRRL A-21654</strain>
    </source>
</reference>
<dbReference type="PROSITE" id="PS50114">
    <property type="entry name" value="GATA_ZN_FINGER_2"/>
    <property type="match status" value="1"/>
</dbReference>
<sequence length="470" mass="53718">MDIPDLLIPEHQILSSERNDTPVPEQDFMHLWEQIMNPYGFRLKKCTDKNTLTDAIISPTYPSPFVVDTPIHIKLIGRHMNSSFRCHIGTGKASRPIRSTELDQQMRLLAIFFRVDKENTVSPDFIFFPTWLLHGYRYTQYGSTPGRTDVRFLRDASQAKEHHIYSFNHILNSMFRFNLHTFDITKLRAAIELANFLFDRVTINQESLPPPSLLYTELPALYRRLGTLLNQERPVKSKPLCCNCRANVASRQKRCVACYRYQHKHKLERPLTFVVKNGRLPRRPLERGRNACSSSSSSSSRKVCANCGVHETHQWYRNLVGEGRWCETCKSYFFRHQEVRPSALYLKVAERKVDTRSLANWSVHEFEADPQADLLGTVIARQPSAATYASSLIKDSWIPSGCRPHLYHSRNNCNNNSSSSSSSTRSSNSNHSSPSPSPVTPSISPDPESVKLPDIDFSTLPSSLPPSLFY</sequence>
<dbReference type="SUPFAM" id="SSF57716">
    <property type="entry name" value="Glucocorticoid receptor-like (DNA-binding domain)"/>
    <property type="match status" value="1"/>
</dbReference>
<dbReference type="InterPro" id="IPR013088">
    <property type="entry name" value="Znf_NHR/GATA"/>
</dbReference>
<dbReference type="OrthoDB" id="2258182at2759"/>
<evidence type="ECO:0000313" key="4">
    <source>
        <dbReference type="EMBL" id="KAF7724345.1"/>
    </source>
</evidence>
<feature type="compositionally biased region" description="Low complexity" evidence="2">
    <location>
        <begin position="460"/>
        <end position="470"/>
    </location>
</feature>
<dbReference type="AlphaFoldDB" id="A0A8H7ES49"/>
<evidence type="ECO:0000256" key="2">
    <source>
        <dbReference type="SAM" id="MobiDB-lite"/>
    </source>
</evidence>
<proteinExistence type="predicted"/>
<accession>A0A8H7ES49</accession>